<proteinExistence type="inferred from homology"/>
<evidence type="ECO:0000256" key="1">
    <source>
        <dbReference type="RuleBase" id="RU365090"/>
    </source>
</evidence>
<dbReference type="RefSeq" id="WP_207691639.1">
    <property type="nucleotide sequence ID" value="NZ_CP061799.1"/>
</dbReference>
<dbReference type="InterPro" id="IPR036425">
    <property type="entry name" value="MoaB/Mog-like_dom_sf"/>
</dbReference>
<dbReference type="GO" id="GO:0061599">
    <property type="term" value="F:molybdopterin molybdotransferase activity"/>
    <property type="evidence" value="ECO:0007669"/>
    <property type="project" value="UniProtKB-UniRule"/>
</dbReference>
<dbReference type="Proteomes" id="UP000663720">
    <property type="component" value="Chromosome"/>
</dbReference>
<keyword evidence="1" id="KW-0500">Molybdenum</keyword>
<dbReference type="GO" id="GO:0006777">
    <property type="term" value="P:Mo-molybdopterin cofactor biosynthetic process"/>
    <property type="evidence" value="ECO:0007669"/>
    <property type="project" value="UniProtKB-UniRule"/>
</dbReference>
<comment type="catalytic activity">
    <reaction evidence="1">
        <text>adenylyl-molybdopterin + molybdate = Mo-molybdopterin + AMP + H(+)</text>
        <dbReference type="Rhea" id="RHEA:35047"/>
        <dbReference type="ChEBI" id="CHEBI:15378"/>
        <dbReference type="ChEBI" id="CHEBI:36264"/>
        <dbReference type="ChEBI" id="CHEBI:62727"/>
        <dbReference type="ChEBI" id="CHEBI:71302"/>
        <dbReference type="ChEBI" id="CHEBI:456215"/>
    </reaction>
</comment>
<keyword evidence="1" id="KW-0460">Magnesium</keyword>
<dbReference type="InterPro" id="IPR001453">
    <property type="entry name" value="MoaB/Mog_dom"/>
</dbReference>
<keyword evidence="4" id="KW-1185">Reference proteome</keyword>
<dbReference type="SUPFAM" id="SSF53218">
    <property type="entry name" value="Molybdenum cofactor biosynthesis proteins"/>
    <property type="match status" value="1"/>
</dbReference>
<organism evidence="3 4">
    <name type="scientific">Desulfonema limicola</name>
    <dbReference type="NCBI Taxonomy" id="45656"/>
    <lineage>
        <taxon>Bacteria</taxon>
        <taxon>Pseudomonadati</taxon>
        <taxon>Thermodesulfobacteriota</taxon>
        <taxon>Desulfobacteria</taxon>
        <taxon>Desulfobacterales</taxon>
        <taxon>Desulfococcaceae</taxon>
        <taxon>Desulfonema</taxon>
    </lineage>
</organism>
<dbReference type="AlphaFoldDB" id="A0A975B6Y5"/>
<evidence type="ECO:0000313" key="3">
    <source>
        <dbReference type="EMBL" id="QTA79941.1"/>
    </source>
</evidence>
<gene>
    <name evidence="3" type="ORF">dnl_22240</name>
</gene>
<dbReference type="GO" id="GO:0046872">
    <property type="term" value="F:metal ion binding"/>
    <property type="evidence" value="ECO:0007669"/>
    <property type="project" value="UniProtKB-UniRule"/>
</dbReference>
<feature type="domain" description="MoaB/Mog" evidence="2">
    <location>
        <begin position="175"/>
        <end position="307"/>
    </location>
</feature>
<dbReference type="PANTHER" id="PTHR10192:SF28">
    <property type="entry name" value="MOLYBDOPTERIN MOLYBDENUMTRANSFERASE"/>
    <property type="match status" value="1"/>
</dbReference>
<accession>A0A975B6Y5</accession>
<sequence length="341" mass="36781">MRNSISVHDAVGTVLCHDITRIVPGEYKGPAYKKGHIITEDDIPILLNLGKEHLYVLELMSDYVHEDDAAERIALAAAGPGLKLTEHSEGRVDMIAEFTGLLKINIKALTRLNSLGEIIFGTLHSGHLVSSGRAVAGTRIIPLVIEDEKIRAAEALCRDHFPLIQVKPFRSCRVGMVTTGSEIYHGRIEDKFGPVVKKKFQELGSRVIRQIMVSDDRSMTVDAICTLISEGAEMIVVTGGMSVDPDDQTPAGIRAAGGDVVIYGAPTFPGAMFMLAYIGDVPVMGLPGCVMYSRTTIFDLVVPRILAGESVTREDIARLGHGGFCAGCAECRYPICGFGKG</sequence>
<dbReference type="Pfam" id="PF00994">
    <property type="entry name" value="MoCF_biosynth"/>
    <property type="match status" value="1"/>
</dbReference>
<dbReference type="CDD" id="cd03522">
    <property type="entry name" value="MoeA_like"/>
    <property type="match status" value="1"/>
</dbReference>
<name>A0A975B6Y5_9BACT</name>
<keyword evidence="1" id="KW-0479">Metal-binding</keyword>
<keyword evidence="1" id="KW-0501">Molybdenum cofactor biosynthesis</keyword>
<keyword evidence="1" id="KW-0808">Transferase</keyword>
<dbReference type="GO" id="GO:0005829">
    <property type="term" value="C:cytosol"/>
    <property type="evidence" value="ECO:0007669"/>
    <property type="project" value="TreeGrafter"/>
</dbReference>
<protein>
    <recommendedName>
        <fullName evidence="1">Molybdopterin molybdenumtransferase</fullName>
        <ecNumber evidence="1">2.10.1.1</ecNumber>
    </recommendedName>
</protein>
<dbReference type="KEGG" id="dli:dnl_22240"/>
<evidence type="ECO:0000259" key="2">
    <source>
        <dbReference type="SMART" id="SM00852"/>
    </source>
</evidence>
<comment type="cofactor">
    <cofactor evidence="1">
        <name>Mg(2+)</name>
        <dbReference type="ChEBI" id="CHEBI:18420"/>
    </cofactor>
</comment>
<dbReference type="EC" id="2.10.1.1" evidence="1"/>
<dbReference type="PANTHER" id="PTHR10192">
    <property type="entry name" value="MOLYBDOPTERIN BIOSYNTHESIS PROTEIN"/>
    <property type="match status" value="1"/>
</dbReference>
<dbReference type="Gene3D" id="3.40.980.10">
    <property type="entry name" value="MoaB/Mog-like domain"/>
    <property type="match status" value="1"/>
</dbReference>
<comment type="function">
    <text evidence="1">Catalyzes the insertion of molybdate into adenylated molybdopterin with the concomitant release of AMP.</text>
</comment>
<evidence type="ECO:0000313" key="4">
    <source>
        <dbReference type="Proteomes" id="UP000663720"/>
    </source>
</evidence>
<dbReference type="SMART" id="SM00852">
    <property type="entry name" value="MoCF_biosynth"/>
    <property type="match status" value="1"/>
</dbReference>
<dbReference type="InterPro" id="IPR038987">
    <property type="entry name" value="MoeA-like"/>
</dbReference>
<comment type="similarity">
    <text evidence="1">Belongs to the MoeA family.</text>
</comment>
<comment type="pathway">
    <text evidence="1">Cofactor biosynthesis; molybdopterin biosynthesis.</text>
</comment>
<reference evidence="3" key="1">
    <citation type="journal article" date="2021" name="Microb. Physiol.">
        <title>Proteogenomic Insights into the Physiology of Marine, Sulfate-Reducing, Filamentous Desulfonema limicola and Desulfonema magnum.</title>
        <authorList>
            <person name="Schnaars V."/>
            <person name="Wohlbrand L."/>
            <person name="Scheve S."/>
            <person name="Hinrichs C."/>
            <person name="Reinhardt R."/>
            <person name="Rabus R."/>
        </authorList>
    </citation>
    <scope>NUCLEOTIDE SEQUENCE</scope>
    <source>
        <strain evidence="3">5ac10</strain>
    </source>
</reference>
<dbReference type="EMBL" id="CP061799">
    <property type="protein sequence ID" value="QTA79941.1"/>
    <property type="molecule type" value="Genomic_DNA"/>
</dbReference>